<dbReference type="Proteomes" id="UP001501594">
    <property type="component" value="Unassembled WGS sequence"/>
</dbReference>
<accession>A0ABP8DZY9</accession>
<protein>
    <submittedName>
        <fullName evidence="2">Uncharacterized protein</fullName>
    </submittedName>
</protein>
<keyword evidence="3" id="KW-1185">Reference proteome</keyword>
<dbReference type="EMBL" id="BAABAU010000001">
    <property type="protein sequence ID" value="GAA4265538.1"/>
    <property type="molecule type" value="Genomic_DNA"/>
</dbReference>
<evidence type="ECO:0000256" key="1">
    <source>
        <dbReference type="SAM" id="MobiDB-lite"/>
    </source>
</evidence>
<comment type="caution">
    <text evidence="2">The sequence shown here is derived from an EMBL/GenBank/DDBJ whole genome shotgun (WGS) entry which is preliminary data.</text>
</comment>
<feature type="compositionally biased region" description="Basic and acidic residues" evidence="1">
    <location>
        <begin position="16"/>
        <end position="39"/>
    </location>
</feature>
<feature type="region of interest" description="Disordered" evidence="1">
    <location>
        <begin position="1"/>
        <end position="41"/>
    </location>
</feature>
<feature type="region of interest" description="Disordered" evidence="1">
    <location>
        <begin position="75"/>
        <end position="95"/>
    </location>
</feature>
<proteinExistence type="predicted"/>
<gene>
    <name evidence="2" type="ORF">GCM10022256_11500</name>
</gene>
<evidence type="ECO:0000313" key="3">
    <source>
        <dbReference type="Proteomes" id="UP001501594"/>
    </source>
</evidence>
<organism evidence="2 3">
    <name type="scientific">Frondihabitans peucedani</name>
    <dbReference type="NCBI Taxonomy" id="598626"/>
    <lineage>
        <taxon>Bacteria</taxon>
        <taxon>Bacillati</taxon>
        <taxon>Actinomycetota</taxon>
        <taxon>Actinomycetes</taxon>
        <taxon>Micrococcales</taxon>
        <taxon>Microbacteriaceae</taxon>
        <taxon>Frondihabitans</taxon>
    </lineage>
</organism>
<name>A0ABP8DZY9_9MICO</name>
<evidence type="ECO:0000313" key="2">
    <source>
        <dbReference type="EMBL" id="GAA4265538.1"/>
    </source>
</evidence>
<sequence length="115" mass="12751">MTREDAADAGGADDLAVDRRVRVDAPPHAEHLPEGDRLLECSPPDQRLGSIAREEHPVVLIESGLECRVHQWTLPDSAPPRVGRPAESGTIPPGRRLWRRGRRRVVVSAPPRLYC</sequence>
<reference evidence="3" key="1">
    <citation type="journal article" date="2019" name="Int. J. Syst. Evol. Microbiol.">
        <title>The Global Catalogue of Microorganisms (GCM) 10K type strain sequencing project: providing services to taxonomists for standard genome sequencing and annotation.</title>
        <authorList>
            <consortium name="The Broad Institute Genomics Platform"/>
            <consortium name="The Broad Institute Genome Sequencing Center for Infectious Disease"/>
            <person name="Wu L."/>
            <person name="Ma J."/>
        </authorList>
    </citation>
    <scope>NUCLEOTIDE SEQUENCE [LARGE SCALE GENOMIC DNA]</scope>
    <source>
        <strain evidence="3">JCM 17442</strain>
    </source>
</reference>